<protein>
    <submittedName>
        <fullName evidence="1">Uncharacterized protein</fullName>
    </submittedName>
</protein>
<dbReference type="EMBL" id="BK029940">
    <property type="protein sequence ID" value="DAD55788.1"/>
    <property type="molecule type" value="Genomic_DNA"/>
</dbReference>
<organism evidence="1">
    <name type="scientific">Bacteriophage sp</name>
    <dbReference type="NCBI Taxonomy" id="38018"/>
    <lineage>
        <taxon>Viruses</taxon>
    </lineage>
</organism>
<reference evidence="1" key="1">
    <citation type="journal article" date="2021" name="Proc. Natl. Acad. Sci. U.S.A.">
        <title>A Catalog of Tens of Thousands of Viruses from Human Metagenomes Reveals Hidden Associations with Chronic Diseases.</title>
        <authorList>
            <person name="Tisza M.J."/>
            <person name="Buck C.B."/>
        </authorList>
    </citation>
    <scope>NUCLEOTIDE SEQUENCE</scope>
    <source>
        <strain evidence="1">CtOZu12</strain>
    </source>
</reference>
<sequence length="214" mass="24297">MSYTLYHGCVESAIEPIINGEYGVEKSAPIVHPWICAKGKEIFFYDKELIKEDEGIDDEDDASAIEYCIERCNGQAQIQNACLPQPFSVTCVLEVTFYYDKNGDSIDSWEDICVEDNSCENMAAAVCMDTDVFNSLVKEDKVDFKVHKYEFFPKLALCYIASMPTENNLFNKNCLSEGELKACKAIMDAEVYIDELYEANQVDCYEVPPLTLRQ</sequence>
<accession>A0A8D9PEH9</accession>
<evidence type="ECO:0000313" key="1">
    <source>
        <dbReference type="EMBL" id="DAD55788.1"/>
    </source>
</evidence>
<proteinExistence type="predicted"/>
<name>A0A8D9PEH9_9VIRU</name>